<keyword evidence="1" id="KW-0472">Membrane</keyword>
<evidence type="ECO:0000313" key="3">
    <source>
        <dbReference type="Proteomes" id="UP000295294"/>
    </source>
</evidence>
<dbReference type="Proteomes" id="UP000295294">
    <property type="component" value="Chromosome 1"/>
</dbReference>
<feature type="transmembrane region" description="Helical" evidence="1">
    <location>
        <begin position="42"/>
        <end position="60"/>
    </location>
</feature>
<dbReference type="RefSeq" id="WP_135703572.1">
    <property type="nucleotide sequence ID" value="NZ_CP038634.1"/>
</dbReference>
<organism evidence="2 3">
    <name type="scientific">Cupriavidus oxalaticus</name>
    <dbReference type="NCBI Taxonomy" id="96344"/>
    <lineage>
        <taxon>Bacteria</taxon>
        <taxon>Pseudomonadati</taxon>
        <taxon>Pseudomonadota</taxon>
        <taxon>Betaproteobacteria</taxon>
        <taxon>Burkholderiales</taxon>
        <taxon>Burkholderiaceae</taxon>
        <taxon>Cupriavidus</taxon>
    </lineage>
</organism>
<reference evidence="2 3" key="1">
    <citation type="submission" date="2019-03" db="EMBL/GenBank/DDBJ databases">
        <title>Efficiently degradation of phenoxyalkanoic acid herbicides by Cupriavidus oxalaticus strain X32.</title>
        <authorList>
            <person name="Sheng X."/>
        </authorList>
    </citation>
    <scope>NUCLEOTIDE SEQUENCE [LARGE SCALE GENOMIC DNA]</scope>
    <source>
        <strain evidence="2 3">X32</strain>
    </source>
</reference>
<dbReference type="KEGG" id="cox:E0W60_07965"/>
<dbReference type="AlphaFoldDB" id="A0A4P7LF30"/>
<name>A0A4P7LF30_9BURK</name>
<evidence type="ECO:0000313" key="2">
    <source>
        <dbReference type="EMBL" id="QBY51067.1"/>
    </source>
</evidence>
<dbReference type="STRING" id="1349762.GCA_001592245_03223"/>
<dbReference type="InterPro" id="IPR017850">
    <property type="entry name" value="Alkaline_phosphatase_core_sf"/>
</dbReference>
<dbReference type="Pfam" id="PF11658">
    <property type="entry name" value="CBP_BcsG"/>
    <property type="match status" value="1"/>
</dbReference>
<dbReference type="NCBIfam" id="TIGR03368">
    <property type="entry name" value="cellulose_yhjU"/>
    <property type="match status" value="1"/>
</dbReference>
<dbReference type="Gene3D" id="3.40.720.10">
    <property type="entry name" value="Alkaline Phosphatase, subunit A"/>
    <property type="match status" value="1"/>
</dbReference>
<proteinExistence type="predicted"/>
<dbReference type="EC" id="2.7.8.-" evidence="2"/>
<evidence type="ECO:0000256" key="1">
    <source>
        <dbReference type="SAM" id="Phobius"/>
    </source>
</evidence>
<sequence length="529" mass="57468">MGIWNLYFIAKLYLFFIGRLHPQWLLNLLFALVLVVRIRHPALSALRHMLAVVAGAALMYRESELPPFARVVSQFTSLQAFTPAYMLELAQRVITREMLLVALAALVIFWLVNRWVRVTTLVLGALVAVPLWQALYGAGEPGGIAGARAGTATAALTTGAALGTGGAEVAASGPDARLAALRNQEALRQVSFPRMAATPDTQYDVIVLHVCSLSWDDLDTARARDNPLLQRFDFLFTNFSSAASYSGPAAIRVLRAACGQPEHKALYDPAPAQCHLFQALAQAGFSTRMLLNHDGHFDNFLKEVQKEIGVDGVAPPPNTGLPVAMRSFDNSPVIGDFDVLQRWFRDRQQAGGGPQALYYNTVTLHDGNRMTDNRLSSLESYPLRLSRLLGDIDKVIEMVAQSGRRAVIVFVPEHGAALRGDANQIAGMREIPTPRIINVPVGVKLVGLPRPNNSTVTIDAPTSYLGLSQLLSNLIAENPFAAQAPALASYASDLPQTQMVGENEATVTMREGNGYVVRTPDGVWIEGKP</sequence>
<keyword evidence="1" id="KW-1133">Transmembrane helix</keyword>
<feature type="transmembrane region" description="Helical" evidence="1">
    <location>
        <begin position="93"/>
        <end position="112"/>
    </location>
</feature>
<dbReference type="InterPro" id="IPR017744">
    <property type="entry name" value="BcsG"/>
</dbReference>
<keyword evidence="1" id="KW-0812">Transmembrane</keyword>
<accession>A0A4P7LF30</accession>
<gene>
    <name evidence="2" type="primary">bcsG</name>
    <name evidence="2" type="ORF">E0W60_07965</name>
</gene>
<keyword evidence="2" id="KW-0808">Transferase</keyword>
<feature type="transmembrane region" description="Helical" evidence="1">
    <location>
        <begin position="12"/>
        <end position="36"/>
    </location>
</feature>
<protein>
    <submittedName>
        <fullName evidence="2">Cellulose biosynthesis protein BcsG</fullName>
        <ecNumber evidence="2">2.7.8.-</ecNumber>
    </submittedName>
</protein>
<dbReference type="GO" id="GO:0016740">
    <property type="term" value="F:transferase activity"/>
    <property type="evidence" value="ECO:0007669"/>
    <property type="project" value="UniProtKB-KW"/>
</dbReference>
<feature type="transmembrane region" description="Helical" evidence="1">
    <location>
        <begin position="118"/>
        <end position="138"/>
    </location>
</feature>
<dbReference type="EMBL" id="CP038634">
    <property type="protein sequence ID" value="QBY51067.1"/>
    <property type="molecule type" value="Genomic_DNA"/>
</dbReference>
<dbReference type="OrthoDB" id="6965261at2"/>